<sequence>MNKRTLRSRMTALLSGLALIMGLGTAQAYLSPDYSNPAYAPGGATPFVIGPGNTPDYLTTPNWAYTPPIRKFVDTLPGLGAANVNNLGQYIPVAVPDIVTYPGSDYYEIELREFSEKVHSDLPPTTMRAYRQVNAGTVTTSCTDPALSQPNPCTEANNTAQVEANPRQFGPVIVAQKDRPVRIKFINSLPTGSGGDLFIPVDQTIMGAGPFQIDYDPVTKQPIQVTSGTFSQNRAELHLHGGRTPWISDGTPHQWITPAGEVTSYPTGVSMTNVPDMPDPGPGAQTYYYTNQQSSRLMFYHDHSWGITRLNVYVGGAAGYVIRDAVEQQLIADGKIPAEEIPLIIQDKTFVDGDPASPTYVLKTDPTWKWGTGTIGSNGFRIPQSGDLWWPHIYMPAQNPFDITGIAPMGRWAYGPYFWPATPNPYQPIPNPYYSPDCVPGGDPATTPGLLGGPYGDFCQPPEIPATPNPSWGAEAFMDTPTINGTAYPVLTVEPKAYRFRILNAAHDRFVNLQLYKADPAPAPLDYSGAFPPSCTSYTAPGYGGFSGICASNTEVKMVPAQPGGVGKPATWPEDGRPGGVPDWNTAGPNWIMIGSEGGFLPRPVVLPPQPLNWNADVTTFNAGNVNTGSLILAPAERADVIVDFSGIPSGTTLILYNDAPAPWPALDPHYDYYTGAPDNRAMGGADTTPIGFGPNTRTLMQIKVQGTPAATFNVAALNAAFTPSTPALGVFRQSQESLVVGQGNMNPTGDPAYYEAFAFDGVAYDALNTIYGTAFATTFPNWGVSRINDKEISFKTINPDGTVNPTVQTVTMKLKAIQDEQGETFDDYGRMRAALGLTLSNPAAGQVNFIVQTYSDPSTEVLAEEGIQVWKITHNGVDTHPIHFHLFDVQILNRVGWDGFIRLPDPTELGWKETVRVSPLEDTIVAVRPVKPMLPFGIPNSVRPLNPATPLGDATELSMIDPTTGQAWGTPNVNRILNLGWEYVWHCHILSHEENDMMRPISYNPGVTIPDAPTALATNALFIDGNVTLTWVDPTPKAASTTMGNPKNEINFIIERCSGLDCSNFVAVGTALANATSFTDTTVTAGTQYRYAVAAYNAAGTSTRSNIISVTAVQAPTVDLTSPTNGTVYWPGTTIPLAATATAPNGSTITKVEFYDGTTLLSTDTSSPYSYNWATATSGSHSLTAKAYASNGAVVTSSAVAISLTAPVSSATLSATPSSPQTVGVAQVVFNATASGGSGSYEYKFMQKIAGVWTTVQDYGAASSYTWNSSLQPTGTYGFQVYVRNAGATNAYDVAKAMGYTINATAVSGATLSATPSSPQTVGVAQVVFNATASGGSGSYEYKFMQKIAGVWTTVQDYGAASSYTWNSSLQPTGTYGFQVYVRNAGATNAYDVAKAMGYTINATAVSGATLSATPSSPQTVGVAQVVFNATASGGSGSYEYKFMQKIAGVWTTVQDYGAASSYTWNSSLQPTGTYGFQVYVRNAGATNAYDVAKAMGYTINATAVSGATLSATPSSPQTVGVAQVVFNATASGGSGSYEYKFMQKIAGVWTTVQDYGAASSYTWNSSLQPTGTYGFQVYVRNAGATNAYDVAKAMGYTIQ</sequence>
<feature type="chain" id="PRO_5002787621" evidence="1">
    <location>
        <begin position="29"/>
        <end position="1601"/>
    </location>
</feature>
<dbReference type="Pfam" id="PF17957">
    <property type="entry name" value="Big_7"/>
    <property type="match status" value="1"/>
</dbReference>
<dbReference type="KEGG" id="glo:Glov_1486"/>
<dbReference type="InterPro" id="IPR045087">
    <property type="entry name" value="Cu-oxidase_fam"/>
</dbReference>
<organism evidence="3 4">
    <name type="scientific">Trichlorobacter lovleyi (strain ATCC BAA-1151 / DSM 17278 / SZ)</name>
    <name type="common">Geobacter lovleyi</name>
    <dbReference type="NCBI Taxonomy" id="398767"/>
    <lineage>
        <taxon>Bacteria</taxon>
        <taxon>Pseudomonadati</taxon>
        <taxon>Thermodesulfobacteriota</taxon>
        <taxon>Desulfuromonadia</taxon>
        <taxon>Geobacterales</taxon>
        <taxon>Geobacteraceae</taxon>
        <taxon>Trichlorobacter</taxon>
    </lineage>
</organism>
<dbReference type="EMBL" id="CP001089">
    <property type="protein sequence ID" value="ACD95205.1"/>
    <property type="molecule type" value="Genomic_DNA"/>
</dbReference>
<reference evidence="3 4" key="1">
    <citation type="submission" date="2008-05" db="EMBL/GenBank/DDBJ databases">
        <title>Complete sequence of chromosome of Geobacter lovleyi SZ.</title>
        <authorList>
            <consortium name="US DOE Joint Genome Institute"/>
            <person name="Lucas S."/>
            <person name="Copeland A."/>
            <person name="Lapidus A."/>
            <person name="Glavina del Rio T."/>
            <person name="Dalin E."/>
            <person name="Tice H."/>
            <person name="Bruce D."/>
            <person name="Goodwin L."/>
            <person name="Pitluck S."/>
            <person name="Chertkov O."/>
            <person name="Meincke L."/>
            <person name="Brettin T."/>
            <person name="Detter J.C."/>
            <person name="Han C."/>
            <person name="Tapia R."/>
            <person name="Kuske C.R."/>
            <person name="Schmutz J."/>
            <person name="Larimer F."/>
            <person name="Land M."/>
            <person name="Hauser L."/>
            <person name="Kyrpides N."/>
            <person name="Mikhailova N."/>
            <person name="Sung Y."/>
            <person name="Fletcher K.E."/>
            <person name="Ritalahti K.M."/>
            <person name="Loeffler F.E."/>
            <person name="Richardson P."/>
        </authorList>
    </citation>
    <scope>NUCLEOTIDE SEQUENCE [LARGE SCALE GENOMIC DNA]</scope>
    <source>
        <strain evidence="4">ATCC BAA-1151 / DSM 17278 / SZ</strain>
    </source>
</reference>
<keyword evidence="1" id="KW-0732">Signal</keyword>
<feature type="domain" description="Fibronectin type-III" evidence="2">
    <location>
        <begin position="1010"/>
        <end position="1116"/>
    </location>
</feature>
<dbReference type="InterPro" id="IPR011706">
    <property type="entry name" value="Cu-oxidase_C"/>
</dbReference>
<dbReference type="Proteomes" id="UP000002420">
    <property type="component" value="Chromosome"/>
</dbReference>
<protein>
    <submittedName>
        <fullName evidence="3">Multicopper oxidase type 2</fullName>
    </submittedName>
</protein>
<dbReference type="Gene3D" id="2.60.40.10">
    <property type="entry name" value="Immunoglobulins"/>
    <property type="match status" value="2"/>
</dbReference>
<feature type="signal peptide" evidence="1">
    <location>
        <begin position="1"/>
        <end position="28"/>
    </location>
</feature>
<dbReference type="Pfam" id="PF07731">
    <property type="entry name" value="Cu-oxidase_2"/>
    <property type="match status" value="1"/>
</dbReference>
<dbReference type="InterPro" id="IPR008972">
    <property type="entry name" value="Cupredoxin"/>
</dbReference>
<dbReference type="eggNOG" id="COG2132">
    <property type="taxonomic scope" value="Bacteria"/>
</dbReference>
<evidence type="ECO:0000313" key="4">
    <source>
        <dbReference type="Proteomes" id="UP000002420"/>
    </source>
</evidence>
<evidence type="ECO:0000259" key="2">
    <source>
        <dbReference type="PROSITE" id="PS50853"/>
    </source>
</evidence>
<name>B3E8T7_TRIL1</name>
<dbReference type="GO" id="GO:0016491">
    <property type="term" value="F:oxidoreductase activity"/>
    <property type="evidence" value="ECO:0007669"/>
    <property type="project" value="InterPro"/>
</dbReference>
<gene>
    <name evidence="3" type="ordered locus">Glov_1486</name>
</gene>
<dbReference type="GO" id="GO:0005507">
    <property type="term" value="F:copper ion binding"/>
    <property type="evidence" value="ECO:0007669"/>
    <property type="project" value="InterPro"/>
</dbReference>
<dbReference type="InterPro" id="IPR036116">
    <property type="entry name" value="FN3_sf"/>
</dbReference>
<dbReference type="HOGENOM" id="CLU_001857_0_0_7"/>
<evidence type="ECO:0000256" key="1">
    <source>
        <dbReference type="SAM" id="SignalP"/>
    </source>
</evidence>
<dbReference type="InterPro" id="IPR013783">
    <property type="entry name" value="Ig-like_fold"/>
</dbReference>
<dbReference type="RefSeq" id="WP_012469547.1">
    <property type="nucleotide sequence ID" value="NC_010814.1"/>
</dbReference>
<dbReference type="STRING" id="398767.Glov_1486"/>
<evidence type="ECO:0000313" key="3">
    <source>
        <dbReference type="EMBL" id="ACD95205.1"/>
    </source>
</evidence>
<dbReference type="PANTHER" id="PTHR48267:SF1">
    <property type="entry name" value="BILIRUBIN OXIDASE"/>
    <property type="match status" value="1"/>
</dbReference>
<dbReference type="SUPFAM" id="SSF49265">
    <property type="entry name" value="Fibronectin type III"/>
    <property type="match status" value="1"/>
</dbReference>
<dbReference type="InterPro" id="IPR003961">
    <property type="entry name" value="FN3_dom"/>
</dbReference>
<proteinExistence type="predicted"/>
<dbReference type="eggNOG" id="COG3693">
    <property type="taxonomic scope" value="Bacteria"/>
</dbReference>
<accession>B3E8T7</accession>
<dbReference type="PROSITE" id="PS50853">
    <property type="entry name" value="FN3"/>
    <property type="match status" value="1"/>
</dbReference>
<dbReference type="Gene3D" id="2.60.40.420">
    <property type="entry name" value="Cupredoxins - blue copper proteins"/>
    <property type="match status" value="3"/>
</dbReference>
<dbReference type="PANTHER" id="PTHR48267">
    <property type="entry name" value="CUPREDOXIN SUPERFAMILY PROTEIN"/>
    <property type="match status" value="1"/>
</dbReference>
<dbReference type="eggNOG" id="COG1404">
    <property type="taxonomic scope" value="Bacteria"/>
</dbReference>
<dbReference type="CDD" id="cd13844">
    <property type="entry name" value="CuRO_1_BOD_CotA_like"/>
    <property type="match status" value="1"/>
</dbReference>
<dbReference type="CDD" id="cd00063">
    <property type="entry name" value="FN3"/>
    <property type="match status" value="1"/>
</dbReference>
<dbReference type="SUPFAM" id="SSF49503">
    <property type="entry name" value="Cupredoxins"/>
    <property type="match status" value="3"/>
</dbReference>
<keyword evidence="4" id="KW-1185">Reference proteome</keyword>